<dbReference type="EMBL" id="QWIV01000014">
    <property type="protein sequence ID" value="RMZ58442.1"/>
    <property type="molecule type" value="Genomic_DNA"/>
</dbReference>
<gene>
    <name evidence="1" type="ORF">D1632_12540</name>
</gene>
<evidence type="ECO:0000313" key="2">
    <source>
        <dbReference type="Proteomes" id="UP000267524"/>
    </source>
</evidence>
<organism evidence="1 2">
    <name type="scientific">Chryseobacterium nematophagum</name>
    <dbReference type="NCBI Taxonomy" id="2305228"/>
    <lineage>
        <taxon>Bacteria</taxon>
        <taxon>Pseudomonadati</taxon>
        <taxon>Bacteroidota</taxon>
        <taxon>Flavobacteriia</taxon>
        <taxon>Flavobacteriales</taxon>
        <taxon>Weeksellaceae</taxon>
        <taxon>Chryseobacterium group</taxon>
        <taxon>Chryseobacterium</taxon>
    </lineage>
</organism>
<keyword evidence="2" id="KW-1185">Reference proteome</keyword>
<reference evidence="1 2" key="1">
    <citation type="submission" date="2018-08" db="EMBL/GenBank/DDBJ databases">
        <title>Chryseobacterium nematophagum: a novel matrix digesting pathogen of nematodes.</title>
        <authorList>
            <person name="Page A."/>
            <person name="Roberts M."/>
            <person name="Felix M.-A."/>
            <person name="Weir W."/>
        </authorList>
    </citation>
    <scope>NUCLEOTIDE SEQUENCE [LARGE SCALE GENOMIC DNA]</scope>
    <source>
        <strain evidence="1 2">JUb275</strain>
    </source>
</reference>
<accession>A0A3M7LA71</accession>
<dbReference type="Proteomes" id="UP000267524">
    <property type="component" value="Unassembled WGS sequence"/>
</dbReference>
<protein>
    <submittedName>
        <fullName evidence="1">Uncharacterized protein</fullName>
    </submittedName>
</protein>
<dbReference type="AlphaFoldDB" id="A0A3M7LA71"/>
<comment type="caution">
    <text evidence="1">The sequence shown here is derived from an EMBL/GenBank/DDBJ whole genome shotgun (WGS) entry which is preliminary data.</text>
</comment>
<name>A0A3M7LA71_9FLAO</name>
<proteinExistence type="predicted"/>
<sequence length="103" mass="12002">MNFTIAKKYRKIILFCDMFVRNFYLCVNNIVMKSIVIYPDNPKQFSVIEAFLEEMKIRFKSQEDIIISEEIKQSVLEGIKDAEEGRLVSSEEVRKKAAAICSK</sequence>
<evidence type="ECO:0000313" key="1">
    <source>
        <dbReference type="EMBL" id="RMZ58442.1"/>
    </source>
</evidence>